<dbReference type="SUPFAM" id="SSF56672">
    <property type="entry name" value="DNA/RNA polymerases"/>
    <property type="match status" value="1"/>
</dbReference>
<reference evidence="2" key="2">
    <citation type="submission" date="2015-01" db="EMBL/GenBank/DDBJ databases">
        <title>Evolutionary Origins and Diversification of the Mycorrhizal Mutualists.</title>
        <authorList>
            <consortium name="DOE Joint Genome Institute"/>
            <consortium name="Mycorrhizal Genomics Consortium"/>
            <person name="Kohler A."/>
            <person name="Kuo A."/>
            <person name="Nagy L.G."/>
            <person name="Floudas D."/>
            <person name="Copeland A."/>
            <person name="Barry K.W."/>
            <person name="Cichocki N."/>
            <person name="Veneault-Fourrey C."/>
            <person name="LaButti K."/>
            <person name="Lindquist E.A."/>
            <person name="Lipzen A."/>
            <person name="Lundell T."/>
            <person name="Morin E."/>
            <person name="Murat C."/>
            <person name="Riley R."/>
            <person name="Ohm R."/>
            <person name="Sun H."/>
            <person name="Tunlid A."/>
            <person name="Henrissat B."/>
            <person name="Grigoriev I.V."/>
            <person name="Hibbett D.S."/>
            <person name="Martin F."/>
        </authorList>
    </citation>
    <scope>NUCLEOTIDE SEQUENCE [LARGE SCALE GENOMIC DNA]</scope>
    <source>
        <strain evidence="2">Ve08.2h10</strain>
    </source>
</reference>
<evidence type="ECO:0000313" key="1">
    <source>
        <dbReference type="EMBL" id="KIK98319.1"/>
    </source>
</evidence>
<dbReference type="Gene3D" id="3.10.10.10">
    <property type="entry name" value="HIV Type 1 Reverse Transcriptase, subunit A, domain 1"/>
    <property type="match status" value="1"/>
</dbReference>
<dbReference type="AlphaFoldDB" id="A0A0D0E8A0"/>
<sequence length="64" mass="7151">MPVGNLDCLLAVCSEQTSPVFFVPKKDGKKQMVQDYQYLNNWAIKNNCLLPLIAQLVNKLKGGL</sequence>
<proteinExistence type="predicted"/>
<dbReference type="STRING" id="930991.A0A0D0E8A0"/>
<reference evidence="1 2" key="1">
    <citation type="submission" date="2014-04" db="EMBL/GenBank/DDBJ databases">
        <authorList>
            <consortium name="DOE Joint Genome Institute"/>
            <person name="Kuo A."/>
            <person name="Kohler A."/>
            <person name="Jargeat P."/>
            <person name="Nagy L.G."/>
            <person name="Floudas D."/>
            <person name="Copeland A."/>
            <person name="Barry K.W."/>
            <person name="Cichocki N."/>
            <person name="Veneault-Fourrey C."/>
            <person name="LaButti K."/>
            <person name="Lindquist E.A."/>
            <person name="Lipzen A."/>
            <person name="Lundell T."/>
            <person name="Morin E."/>
            <person name="Murat C."/>
            <person name="Sun H."/>
            <person name="Tunlid A."/>
            <person name="Henrissat B."/>
            <person name="Grigoriev I.V."/>
            <person name="Hibbett D.S."/>
            <person name="Martin F."/>
            <person name="Nordberg H.P."/>
            <person name="Cantor M.N."/>
            <person name="Hua S.X."/>
        </authorList>
    </citation>
    <scope>NUCLEOTIDE SEQUENCE [LARGE SCALE GENOMIC DNA]</scope>
    <source>
        <strain evidence="1 2">Ve08.2h10</strain>
    </source>
</reference>
<dbReference type="EMBL" id="KN824897">
    <property type="protein sequence ID" value="KIK98319.1"/>
    <property type="molecule type" value="Genomic_DNA"/>
</dbReference>
<organism evidence="1 2">
    <name type="scientific">Paxillus rubicundulus Ve08.2h10</name>
    <dbReference type="NCBI Taxonomy" id="930991"/>
    <lineage>
        <taxon>Eukaryota</taxon>
        <taxon>Fungi</taxon>
        <taxon>Dikarya</taxon>
        <taxon>Basidiomycota</taxon>
        <taxon>Agaricomycotina</taxon>
        <taxon>Agaricomycetes</taxon>
        <taxon>Agaricomycetidae</taxon>
        <taxon>Boletales</taxon>
        <taxon>Paxilineae</taxon>
        <taxon>Paxillaceae</taxon>
        <taxon>Paxillus</taxon>
    </lineage>
</organism>
<evidence type="ECO:0000313" key="2">
    <source>
        <dbReference type="Proteomes" id="UP000054538"/>
    </source>
</evidence>
<dbReference type="InParanoid" id="A0A0D0E8A0"/>
<dbReference type="InterPro" id="IPR043502">
    <property type="entry name" value="DNA/RNA_pol_sf"/>
</dbReference>
<protein>
    <submittedName>
        <fullName evidence="1">Uncharacterized protein</fullName>
    </submittedName>
</protein>
<name>A0A0D0E8A0_9AGAM</name>
<dbReference type="Proteomes" id="UP000054538">
    <property type="component" value="Unassembled WGS sequence"/>
</dbReference>
<dbReference type="HOGENOM" id="CLU_2868361_0_0_1"/>
<keyword evidence="2" id="KW-1185">Reference proteome</keyword>
<accession>A0A0D0E8A0</accession>
<gene>
    <name evidence="1" type="ORF">PAXRUDRAFT_134449</name>
</gene>
<dbReference type="OrthoDB" id="2670091at2759"/>